<reference evidence="2 3" key="1">
    <citation type="journal article" date="2010" name="Stand. Genomic Sci.">
        <title>Complete genome sequence of Geodermatophilus obscurus type strain (G-20).</title>
        <authorList>
            <person name="Ivanova N."/>
            <person name="Sikorski J."/>
            <person name="Jando M."/>
            <person name="Munk C."/>
            <person name="Lapidus A."/>
            <person name="Glavina Del Rio T."/>
            <person name="Copeland A."/>
            <person name="Tice H."/>
            <person name="Cheng J.-F."/>
            <person name="Lucas S."/>
            <person name="Chen F."/>
            <person name="Nolan M."/>
            <person name="Bruce D."/>
            <person name="Goodwin L."/>
            <person name="Pitluck S."/>
            <person name="Mavromatis K."/>
            <person name="Mikhailova N."/>
            <person name="Pati A."/>
            <person name="Chen A."/>
            <person name="Palaniappan K."/>
            <person name="Land M."/>
            <person name="Hauser L."/>
            <person name="Chang Y.-J."/>
            <person name="Jeffries C.D."/>
            <person name="Meincke L."/>
            <person name="Brettin T."/>
            <person name="Detter J.C."/>
            <person name="Detter J.C."/>
            <person name="Rohde M."/>
            <person name="Goeker M."/>
            <person name="Bristow J."/>
            <person name="Eisen J.A."/>
            <person name="Markowitz V."/>
            <person name="Hugenholtz P."/>
            <person name="Kyrpides N.C."/>
            <person name="Klenk H.-P."/>
        </authorList>
    </citation>
    <scope>NUCLEOTIDE SEQUENCE [LARGE SCALE GENOMIC DNA]</scope>
    <source>
        <strain evidence="3">ATCC 25078 / DSM 43160 / JCM 3152 / KCC A-0152 / KCTC 9177 / NBRC 13315 / NRRL B-3577 / G-20</strain>
    </source>
</reference>
<dbReference type="AlphaFoldDB" id="D2SC68"/>
<dbReference type="KEGG" id="gob:Gobs_1508"/>
<keyword evidence="3" id="KW-1185">Reference proteome</keyword>
<dbReference type="EMBL" id="CP001867">
    <property type="protein sequence ID" value="ADB74236.1"/>
    <property type="molecule type" value="Genomic_DNA"/>
</dbReference>
<dbReference type="STRING" id="526225.Gobs_1508"/>
<reference evidence="3" key="2">
    <citation type="submission" date="2010-01" db="EMBL/GenBank/DDBJ databases">
        <title>The complete genome of Geodermatophilus obscurus DSM 43160.</title>
        <authorList>
            <consortium name="US DOE Joint Genome Institute (JGI-PGF)"/>
            <person name="Lucas S."/>
            <person name="Copeland A."/>
            <person name="Lapidus A."/>
            <person name="Glavina del Rio T."/>
            <person name="Dalin E."/>
            <person name="Tice H."/>
            <person name="Bruce D."/>
            <person name="Goodwin L."/>
            <person name="Pitluck S."/>
            <person name="Kyrpides N."/>
            <person name="Mavromatis K."/>
            <person name="Ivanova N."/>
            <person name="Munk A.C."/>
            <person name="Brettin T."/>
            <person name="Detter J.C."/>
            <person name="Han C."/>
            <person name="Larimer F."/>
            <person name="Land M."/>
            <person name="Hauser L."/>
            <person name="Markowitz V."/>
            <person name="Cheng J.-F."/>
            <person name="Hugenholtz P."/>
            <person name="Woyke T."/>
            <person name="Wu D."/>
            <person name="Jando M."/>
            <person name="Schneider S."/>
            <person name="Klenk H.-P."/>
            <person name="Eisen J.A."/>
        </authorList>
    </citation>
    <scope>NUCLEOTIDE SEQUENCE [LARGE SCALE GENOMIC DNA]</scope>
    <source>
        <strain evidence="3">ATCC 25078 / DSM 43160 / JCM 3152 / KCC A-0152 / KCTC 9177 / NBRC 13315 / NRRL B-3577 / G-20</strain>
    </source>
</reference>
<gene>
    <name evidence="2" type="ordered locus">Gobs_1508</name>
</gene>
<dbReference type="HOGENOM" id="CLU_2287493_0_0_11"/>
<proteinExistence type="predicted"/>
<accession>D2SC68</accession>
<organism evidence="2 3">
    <name type="scientific">Geodermatophilus obscurus (strain ATCC 25078 / DSM 43160 / JCM 3152 / CCUG 61914 / KCC A-0152 / KCTC 9177 / NBRC 13315 / NRRL B-3577 / G-20)</name>
    <dbReference type="NCBI Taxonomy" id="526225"/>
    <lineage>
        <taxon>Bacteria</taxon>
        <taxon>Bacillati</taxon>
        <taxon>Actinomycetota</taxon>
        <taxon>Actinomycetes</taxon>
        <taxon>Geodermatophilales</taxon>
        <taxon>Geodermatophilaceae</taxon>
        <taxon>Geodermatophilus</taxon>
    </lineage>
</organism>
<name>D2SC68_GEOOG</name>
<dbReference type="RefSeq" id="WP_012947676.1">
    <property type="nucleotide sequence ID" value="NC_013757.1"/>
</dbReference>
<protein>
    <submittedName>
        <fullName evidence="2">Uncharacterized protein</fullName>
    </submittedName>
</protein>
<feature type="region of interest" description="Disordered" evidence="1">
    <location>
        <begin position="1"/>
        <end position="40"/>
    </location>
</feature>
<evidence type="ECO:0000313" key="2">
    <source>
        <dbReference type="EMBL" id="ADB74236.1"/>
    </source>
</evidence>
<evidence type="ECO:0000256" key="1">
    <source>
        <dbReference type="SAM" id="MobiDB-lite"/>
    </source>
</evidence>
<sequence length="101" mass="11428">MTTVPTWSDSEETEEAPPKLRATRKKKRTPPCKGGKRDDEEIDTCGLTALAWRAARYRETAGLAVAGMTERQTVRASVRAGMADDEVREVARRVFEVYRER</sequence>
<feature type="compositionally biased region" description="Basic residues" evidence="1">
    <location>
        <begin position="21"/>
        <end position="30"/>
    </location>
</feature>
<evidence type="ECO:0000313" key="3">
    <source>
        <dbReference type="Proteomes" id="UP000001382"/>
    </source>
</evidence>
<dbReference type="Proteomes" id="UP000001382">
    <property type="component" value="Chromosome"/>
</dbReference>